<evidence type="ECO:0000313" key="3">
    <source>
        <dbReference type="Proteomes" id="UP001500582"/>
    </source>
</evidence>
<evidence type="ECO:0000313" key="2">
    <source>
        <dbReference type="EMBL" id="GAA4307775.1"/>
    </source>
</evidence>
<dbReference type="EMBL" id="BAABFT010000001">
    <property type="protein sequence ID" value="GAA4307775.1"/>
    <property type="molecule type" value="Genomic_DNA"/>
</dbReference>
<keyword evidence="1" id="KW-1133">Transmembrane helix</keyword>
<proteinExistence type="predicted"/>
<feature type="transmembrane region" description="Helical" evidence="1">
    <location>
        <begin position="138"/>
        <end position="159"/>
    </location>
</feature>
<reference evidence="3" key="1">
    <citation type="journal article" date="2019" name="Int. J. Syst. Evol. Microbiol.">
        <title>The Global Catalogue of Microorganisms (GCM) 10K type strain sequencing project: providing services to taxonomists for standard genome sequencing and annotation.</title>
        <authorList>
            <consortium name="The Broad Institute Genomics Platform"/>
            <consortium name="The Broad Institute Genome Sequencing Center for Infectious Disease"/>
            <person name="Wu L."/>
            <person name="Ma J."/>
        </authorList>
    </citation>
    <scope>NUCLEOTIDE SEQUENCE [LARGE SCALE GENOMIC DNA]</scope>
    <source>
        <strain evidence="3">JCM 17705</strain>
    </source>
</reference>
<name>A0ABP8FNL1_9SPHI</name>
<dbReference type="Proteomes" id="UP001500582">
    <property type="component" value="Unassembled WGS sequence"/>
</dbReference>
<keyword evidence="1" id="KW-0472">Membrane</keyword>
<comment type="caution">
    <text evidence="2">The sequence shown here is derived from an EMBL/GenBank/DDBJ whole genome shotgun (WGS) entry which is preliminary data.</text>
</comment>
<sequence>MNVPQAVAQKADSAKALVDDIMGKIDQEKDSSLVSMPELTHNAHSDSILLDQYVRVRVYHMKHEMSAYHLQYITSIAIFIMVIVIVVLGLILSYKQFTLTERMMTKSIKIHKQTVGETAQQPGFSDSTFEVSKDGLKINTAVIGLMILVLSLVFFFLYLKFVYPIDIHQ</sequence>
<organism evidence="2 3">
    <name type="scientific">Mucilaginibacter gynuensis</name>
    <dbReference type="NCBI Taxonomy" id="1302236"/>
    <lineage>
        <taxon>Bacteria</taxon>
        <taxon>Pseudomonadati</taxon>
        <taxon>Bacteroidota</taxon>
        <taxon>Sphingobacteriia</taxon>
        <taxon>Sphingobacteriales</taxon>
        <taxon>Sphingobacteriaceae</taxon>
        <taxon>Mucilaginibacter</taxon>
    </lineage>
</organism>
<protein>
    <submittedName>
        <fullName evidence="2">Uncharacterized protein</fullName>
    </submittedName>
</protein>
<evidence type="ECO:0000256" key="1">
    <source>
        <dbReference type="SAM" id="Phobius"/>
    </source>
</evidence>
<keyword evidence="3" id="KW-1185">Reference proteome</keyword>
<feature type="transmembrane region" description="Helical" evidence="1">
    <location>
        <begin position="70"/>
        <end position="94"/>
    </location>
</feature>
<gene>
    <name evidence="2" type="ORF">GCM10023149_01440</name>
</gene>
<accession>A0ABP8FNL1</accession>
<keyword evidence="1" id="KW-0812">Transmembrane</keyword>